<reference evidence="3" key="1">
    <citation type="submission" date="2016-11" db="EMBL/GenBank/DDBJ databases">
        <authorList>
            <person name="Varghese N."/>
            <person name="Submissions S."/>
        </authorList>
    </citation>
    <scope>NUCLEOTIDE SEQUENCE [LARGE SCALE GENOMIC DNA]</scope>
    <source>
        <strain evidence="3">CGMCC 1.7063</strain>
    </source>
</reference>
<keyword evidence="3" id="KW-1185">Reference proteome</keyword>
<dbReference type="AlphaFoldDB" id="A0A1M5EE20"/>
<organism evidence="2 3">
    <name type="scientific">Microbulbifer donghaiensis</name>
    <dbReference type="NCBI Taxonomy" id="494016"/>
    <lineage>
        <taxon>Bacteria</taxon>
        <taxon>Pseudomonadati</taxon>
        <taxon>Pseudomonadota</taxon>
        <taxon>Gammaproteobacteria</taxon>
        <taxon>Cellvibrionales</taxon>
        <taxon>Microbulbiferaceae</taxon>
        <taxon>Microbulbifer</taxon>
    </lineage>
</organism>
<name>A0A1M5EE20_9GAMM</name>
<accession>A0A1M5EE20</accession>
<evidence type="ECO:0000313" key="3">
    <source>
        <dbReference type="Proteomes" id="UP000184170"/>
    </source>
</evidence>
<gene>
    <name evidence="2" type="ORF">SAMN04487965_2667</name>
</gene>
<evidence type="ECO:0000259" key="1">
    <source>
        <dbReference type="Pfam" id="PF20598"/>
    </source>
</evidence>
<dbReference type="Pfam" id="PF20598">
    <property type="entry name" value="DUF6795"/>
    <property type="match status" value="1"/>
</dbReference>
<dbReference type="STRING" id="494016.SAMN04487965_2667"/>
<proteinExistence type="predicted"/>
<dbReference type="EMBL" id="FQVA01000003">
    <property type="protein sequence ID" value="SHF77342.1"/>
    <property type="molecule type" value="Genomic_DNA"/>
</dbReference>
<protein>
    <recommendedName>
        <fullName evidence="1">DUF6795 domain-containing protein</fullName>
    </recommendedName>
</protein>
<sequence length="133" mass="15219">MSLFAGNEVFLFSRVSGKLTYKNEPAVNVTLRRIVECGGDKFEETTSTDENSYFNFSALTKNDKAILPKEFVSHQKLIAEHQNHEILIWETVKRSEEKNAELEGKALNLTCEMTDKTRFVHLMLNSIGTNCTW</sequence>
<dbReference type="InterPro" id="IPR046474">
    <property type="entry name" value="DUF6795"/>
</dbReference>
<dbReference type="Proteomes" id="UP000184170">
    <property type="component" value="Unassembled WGS sequence"/>
</dbReference>
<evidence type="ECO:0000313" key="2">
    <source>
        <dbReference type="EMBL" id="SHF77342.1"/>
    </source>
</evidence>
<feature type="domain" description="DUF6795" evidence="1">
    <location>
        <begin position="15"/>
        <end position="115"/>
    </location>
</feature>